<dbReference type="RefSeq" id="WP_072774335.1">
    <property type="nucleotide sequence ID" value="NZ_FRDN01000014.1"/>
</dbReference>
<feature type="transmembrane region" description="Helical" evidence="1">
    <location>
        <begin position="6"/>
        <end position="29"/>
    </location>
</feature>
<dbReference type="InterPro" id="IPR036890">
    <property type="entry name" value="HATPase_C_sf"/>
</dbReference>
<feature type="domain" description="Sensor histidine kinase NatK-like C-terminal" evidence="2">
    <location>
        <begin position="375"/>
        <end position="481"/>
    </location>
</feature>
<feature type="transmembrane region" description="Helical" evidence="1">
    <location>
        <begin position="70"/>
        <end position="93"/>
    </location>
</feature>
<protein>
    <submittedName>
        <fullName evidence="3">GHKL domain-containing protein</fullName>
    </submittedName>
</protein>
<organism evidence="3 4">
    <name type="scientific">Desulfitobacterium chlororespirans DSM 11544</name>
    <dbReference type="NCBI Taxonomy" id="1121395"/>
    <lineage>
        <taxon>Bacteria</taxon>
        <taxon>Bacillati</taxon>
        <taxon>Bacillota</taxon>
        <taxon>Clostridia</taxon>
        <taxon>Eubacteriales</taxon>
        <taxon>Desulfitobacteriaceae</taxon>
        <taxon>Desulfitobacterium</taxon>
    </lineage>
</organism>
<accession>A0A1M7UM81</accession>
<dbReference type="Gene3D" id="3.30.565.10">
    <property type="entry name" value="Histidine kinase-like ATPase, C-terminal domain"/>
    <property type="match status" value="1"/>
</dbReference>
<gene>
    <name evidence="3" type="ORF">SAMN02745215_04132</name>
</gene>
<evidence type="ECO:0000313" key="4">
    <source>
        <dbReference type="Proteomes" id="UP000184010"/>
    </source>
</evidence>
<feature type="transmembrane region" description="Helical" evidence="1">
    <location>
        <begin position="225"/>
        <end position="245"/>
    </location>
</feature>
<dbReference type="Pfam" id="PF14501">
    <property type="entry name" value="HATPase_c_5"/>
    <property type="match status" value="1"/>
</dbReference>
<dbReference type="CDD" id="cd16935">
    <property type="entry name" value="HATPase_AgrC-ComD-like"/>
    <property type="match status" value="1"/>
</dbReference>
<evidence type="ECO:0000313" key="3">
    <source>
        <dbReference type="EMBL" id="SHN84005.1"/>
    </source>
</evidence>
<feature type="transmembrane region" description="Helical" evidence="1">
    <location>
        <begin position="41"/>
        <end position="58"/>
    </location>
</feature>
<feature type="transmembrane region" description="Helical" evidence="1">
    <location>
        <begin position="105"/>
        <end position="124"/>
    </location>
</feature>
<name>A0A1M7UM81_9FIRM</name>
<dbReference type="AlphaFoldDB" id="A0A1M7UM81"/>
<dbReference type="Proteomes" id="UP000184010">
    <property type="component" value="Unassembled WGS sequence"/>
</dbReference>
<sequence>MSDLLAALFKLMLYLFEGYCLQLLFRAFAEPRLPNWRWSNSLVGIVWIATRISCGVLLQATDGISLIEKLLFQAIALAVFCICWYQGNSLLNVFLAIQFMALRELAFFAGYSLLYVSGCFIDLFAKGMSTGTLSERGFFTAVDITMIVFMLIMEIVQGALLYFSIQKLVKSYRHRERDRPKKEQLFYLLPAVAGVLVAVLIRLLLISVEDGTPVLLYHQYPALYLIIPMIAMVLLGAILFSFQLYQDMIGLQKERTEKVILENQITQMQHSMVEMEHLYDGIRSVKHDMKNHMAVLQLLLEKKFLSDSGEDEEVRHYFEGMYQSVEQLERKVRTGNAVSDAVIGSKFRYAEKEIDNIKLKASDFILTDAVRVGAYDIGIILNNGLDNAIEACLKMRQKQPDAEVYITIKSFRKKNLYFIEIENSFDDVLQLDKESGYPVSTKEDNEIHGIGLRNIKNCAKKYAGDMDCIVEDKKFTLSIMLKG</sequence>
<keyword evidence="1" id="KW-0472">Membrane</keyword>
<evidence type="ECO:0000259" key="2">
    <source>
        <dbReference type="Pfam" id="PF14501"/>
    </source>
</evidence>
<reference evidence="4" key="1">
    <citation type="submission" date="2016-12" db="EMBL/GenBank/DDBJ databases">
        <authorList>
            <person name="Varghese N."/>
            <person name="Submissions S."/>
        </authorList>
    </citation>
    <scope>NUCLEOTIDE SEQUENCE [LARGE SCALE GENOMIC DNA]</scope>
    <source>
        <strain evidence="4">DSM 11544</strain>
    </source>
</reference>
<dbReference type="GO" id="GO:0042802">
    <property type="term" value="F:identical protein binding"/>
    <property type="evidence" value="ECO:0007669"/>
    <property type="project" value="TreeGrafter"/>
</dbReference>
<keyword evidence="4" id="KW-1185">Reference proteome</keyword>
<dbReference type="STRING" id="1121395.SAMN02745215_04132"/>
<dbReference type="EMBL" id="FRDN01000014">
    <property type="protein sequence ID" value="SHN84005.1"/>
    <property type="molecule type" value="Genomic_DNA"/>
</dbReference>
<feature type="transmembrane region" description="Helical" evidence="1">
    <location>
        <begin position="185"/>
        <end position="205"/>
    </location>
</feature>
<proteinExistence type="predicted"/>
<keyword evidence="1" id="KW-0812">Transmembrane</keyword>
<evidence type="ECO:0000256" key="1">
    <source>
        <dbReference type="SAM" id="Phobius"/>
    </source>
</evidence>
<dbReference type="PANTHER" id="PTHR40448:SF1">
    <property type="entry name" value="TWO-COMPONENT SENSOR HISTIDINE KINASE"/>
    <property type="match status" value="1"/>
</dbReference>
<keyword evidence="1" id="KW-1133">Transmembrane helix</keyword>
<dbReference type="PANTHER" id="PTHR40448">
    <property type="entry name" value="TWO-COMPONENT SENSOR HISTIDINE KINASE"/>
    <property type="match status" value="1"/>
</dbReference>
<feature type="transmembrane region" description="Helical" evidence="1">
    <location>
        <begin position="144"/>
        <end position="165"/>
    </location>
</feature>
<dbReference type="InterPro" id="IPR032834">
    <property type="entry name" value="NatK-like_C"/>
</dbReference>